<dbReference type="PANTHER" id="PTHR24413">
    <property type="entry name" value="SPECKLE-TYPE POZ PROTEIN"/>
    <property type="match status" value="1"/>
</dbReference>
<feature type="domain" description="BTB" evidence="1">
    <location>
        <begin position="169"/>
        <end position="231"/>
    </location>
</feature>
<dbReference type="PROSITE" id="PS50097">
    <property type="entry name" value="BTB"/>
    <property type="match status" value="1"/>
</dbReference>
<dbReference type="OrthoDB" id="414143at2759"/>
<dbReference type="SMART" id="SM00225">
    <property type="entry name" value="BTB"/>
    <property type="match status" value="1"/>
</dbReference>
<name>A0A813GXX3_POLGL</name>
<evidence type="ECO:0000313" key="2">
    <source>
        <dbReference type="EMBL" id="CAE8630137.1"/>
    </source>
</evidence>
<accession>A0A813GXX3</accession>
<evidence type="ECO:0000259" key="1">
    <source>
        <dbReference type="PROSITE" id="PS50097"/>
    </source>
</evidence>
<dbReference type="Gene3D" id="3.30.710.10">
    <property type="entry name" value="Potassium Channel Kv1.1, Chain A"/>
    <property type="match status" value="1"/>
</dbReference>
<protein>
    <recommendedName>
        <fullName evidence="1">BTB domain-containing protein</fullName>
    </recommendedName>
</protein>
<dbReference type="SUPFAM" id="SSF54695">
    <property type="entry name" value="POZ domain"/>
    <property type="match status" value="1"/>
</dbReference>
<dbReference type="Proteomes" id="UP000654075">
    <property type="component" value="Unassembled WGS sequence"/>
</dbReference>
<dbReference type="InterPro" id="IPR011333">
    <property type="entry name" value="SKP1/BTB/POZ_sf"/>
</dbReference>
<reference evidence="2" key="1">
    <citation type="submission" date="2021-02" db="EMBL/GenBank/DDBJ databases">
        <authorList>
            <person name="Dougan E. K."/>
            <person name="Rhodes N."/>
            <person name="Thang M."/>
            <person name="Chan C."/>
        </authorList>
    </citation>
    <scope>NUCLEOTIDE SEQUENCE</scope>
</reference>
<comment type="caution">
    <text evidence="2">The sequence shown here is derived from an EMBL/GenBank/DDBJ whole genome shotgun (WGS) entry which is preliminary data.</text>
</comment>
<dbReference type="Pfam" id="PF00651">
    <property type="entry name" value="BTB"/>
    <property type="match status" value="1"/>
</dbReference>
<gene>
    <name evidence="2" type="ORF">PGLA1383_LOCUS46533</name>
</gene>
<dbReference type="InterPro" id="IPR000210">
    <property type="entry name" value="BTB/POZ_dom"/>
</dbReference>
<dbReference type="EMBL" id="CAJNNV010029798">
    <property type="protein sequence ID" value="CAE8630137.1"/>
    <property type="molecule type" value="Genomic_DNA"/>
</dbReference>
<dbReference type="AlphaFoldDB" id="A0A813GXX3"/>
<dbReference type="CDD" id="cd18186">
    <property type="entry name" value="BTB_POZ_ZBTB_KLHL-like"/>
    <property type="match status" value="1"/>
</dbReference>
<organism evidence="2 3">
    <name type="scientific">Polarella glacialis</name>
    <name type="common">Dinoflagellate</name>
    <dbReference type="NCBI Taxonomy" id="89957"/>
    <lineage>
        <taxon>Eukaryota</taxon>
        <taxon>Sar</taxon>
        <taxon>Alveolata</taxon>
        <taxon>Dinophyceae</taxon>
        <taxon>Suessiales</taxon>
        <taxon>Suessiaceae</taxon>
        <taxon>Polarella</taxon>
    </lineage>
</organism>
<sequence>MASDAARTQWVEKRIKGASATIWDVGTAAFEVKVVLESGSTEYFIGVTPSELLQTQQEMLRVGRPNWLHVINRSLTSNGHAEWAQVARQFPVSRGIGEEVCMKFDGNAVTLSYDSTSLGPYLVPAGKYFPCVLAFYPDTALTIQYRPLCKRKCCESQICDKLFRDRKFTDASIMCGGHQIPVHRCVLAAVSPVFERMLESGMREGHTTTIEIQDVSPEAIEIMVRYIYTGDALPMSTQLSALFVLGNRYMIPSLVSDIGDLMVQQLDKINGKDILHVVRRHATCADEFSVELWDKLTAKLHGDRELMQGVMETFCCTSADEISHH</sequence>
<keyword evidence="3" id="KW-1185">Reference proteome</keyword>
<proteinExistence type="predicted"/>
<evidence type="ECO:0000313" key="3">
    <source>
        <dbReference type="Proteomes" id="UP000654075"/>
    </source>
</evidence>